<evidence type="ECO:0000313" key="1">
    <source>
        <dbReference type="EMBL" id="KAJ8068422.1"/>
    </source>
</evidence>
<sequence length="101" mass="11753">MNYVDSANISQHHKYNAEGHSPSLIRNSALWQVTEEQEIECSDDLKISPQLSKVQLDLEVHNRQWKIFLPQPKWHELTMYVGLVGEIYDMTEAFSGQYSVM</sequence>
<name>A0A9X0AT12_9HELO</name>
<dbReference type="AlphaFoldDB" id="A0A9X0AT12"/>
<keyword evidence="2" id="KW-1185">Reference proteome</keyword>
<comment type="caution">
    <text evidence="1">The sequence shown here is derived from an EMBL/GenBank/DDBJ whole genome shotgun (WGS) entry which is preliminary data.</text>
</comment>
<dbReference type="Proteomes" id="UP001152300">
    <property type="component" value="Unassembled WGS sequence"/>
</dbReference>
<gene>
    <name evidence="1" type="ORF">OCU04_003980</name>
</gene>
<protein>
    <submittedName>
        <fullName evidence="1">Uncharacterized protein</fullName>
    </submittedName>
</protein>
<reference evidence="1" key="1">
    <citation type="submission" date="2022-11" db="EMBL/GenBank/DDBJ databases">
        <title>Genome Resource of Sclerotinia nivalis Strain SnTB1, a Plant Pathogen Isolated from American Ginseng.</title>
        <authorList>
            <person name="Fan S."/>
        </authorList>
    </citation>
    <scope>NUCLEOTIDE SEQUENCE</scope>
    <source>
        <strain evidence="1">SnTB1</strain>
    </source>
</reference>
<organism evidence="1 2">
    <name type="scientific">Sclerotinia nivalis</name>
    <dbReference type="NCBI Taxonomy" id="352851"/>
    <lineage>
        <taxon>Eukaryota</taxon>
        <taxon>Fungi</taxon>
        <taxon>Dikarya</taxon>
        <taxon>Ascomycota</taxon>
        <taxon>Pezizomycotina</taxon>
        <taxon>Leotiomycetes</taxon>
        <taxon>Helotiales</taxon>
        <taxon>Sclerotiniaceae</taxon>
        <taxon>Sclerotinia</taxon>
    </lineage>
</organism>
<dbReference type="EMBL" id="JAPEIS010000003">
    <property type="protein sequence ID" value="KAJ8068422.1"/>
    <property type="molecule type" value="Genomic_DNA"/>
</dbReference>
<evidence type="ECO:0000313" key="2">
    <source>
        <dbReference type="Proteomes" id="UP001152300"/>
    </source>
</evidence>
<accession>A0A9X0AT12</accession>
<proteinExistence type="predicted"/>